<gene>
    <name evidence="1" type="ORF">BN9_095860</name>
</gene>
<dbReference type="InParanoid" id="A0A024GNV9"/>
<organism evidence="1 2">
    <name type="scientific">Albugo candida</name>
    <dbReference type="NCBI Taxonomy" id="65357"/>
    <lineage>
        <taxon>Eukaryota</taxon>
        <taxon>Sar</taxon>
        <taxon>Stramenopiles</taxon>
        <taxon>Oomycota</taxon>
        <taxon>Peronosporomycetes</taxon>
        <taxon>Albuginales</taxon>
        <taxon>Albuginaceae</taxon>
        <taxon>Albugo</taxon>
    </lineage>
</organism>
<proteinExistence type="predicted"/>
<sequence length="111" mass="12816">MSKYLKKSERYGSPRLILGVSFTKCSRSRRSCGVIRPSGRAIDRGGTRNQYVVLMSLKYITSYLMRFFSVDTIGFLYASRQSFVGLKRENGFESNSWPFQTAFELDRIECL</sequence>
<evidence type="ECO:0000313" key="2">
    <source>
        <dbReference type="Proteomes" id="UP000053237"/>
    </source>
</evidence>
<evidence type="ECO:0000313" key="1">
    <source>
        <dbReference type="EMBL" id="CCI48456.1"/>
    </source>
</evidence>
<dbReference type="AlphaFoldDB" id="A0A024GNV9"/>
<comment type="caution">
    <text evidence="1">The sequence shown here is derived from an EMBL/GenBank/DDBJ whole genome shotgun (WGS) entry which is preliminary data.</text>
</comment>
<protein>
    <submittedName>
        <fullName evidence="1">Uncharacterized protein</fullName>
    </submittedName>
</protein>
<accession>A0A024GNV9</accession>
<dbReference type="EMBL" id="CAIX01000227">
    <property type="protein sequence ID" value="CCI48456.1"/>
    <property type="molecule type" value="Genomic_DNA"/>
</dbReference>
<keyword evidence="2" id="KW-1185">Reference proteome</keyword>
<reference evidence="1 2" key="1">
    <citation type="submission" date="2012-05" db="EMBL/GenBank/DDBJ databases">
        <title>Recombination and specialization in a pathogen metapopulation.</title>
        <authorList>
            <person name="Gardiner A."/>
            <person name="Kemen E."/>
            <person name="Schultz-Larsen T."/>
            <person name="MacLean D."/>
            <person name="Van Oosterhout C."/>
            <person name="Jones J.D.G."/>
        </authorList>
    </citation>
    <scope>NUCLEOTIDE SEQUENCE [LARGE SCALE GENOMIC DNA]</scope>
    <source>
        <strain evidence="1 2">Ac Nc2</strain>
    </source>
</reference>
<dbReference type="Proteomes" id="UP000053237">
    <property type="component" value="Unassembled WGS sequence"/>
</dbReference>
<name>A0A024GNV9_9STRA</name>